<evidence type="ECO:0000313" key="2">
    <source>
        <dbReference type="Proteomes" id="UP000238312"/>
    </source>
</evidence>
<proteinExistence type="predicted"/>
<evidence type="ECO:0000313" key="1">
    <source>
        <dbReference type="EMBL" id="PRX66188.1"/>
    </source>
</evidence>
<dbReference type="RefSeq" id="WP_106239843.1">
    <property type="nucleotide sequence ID" value="NZ_PVNG01000006.1"/>
</dbReference>
<name>A0A2T0N2H3_9ACTN</name>
<dbReference type="AlphaFoldDB" id="A0A2T0N2H3"/>
<accession>A0A2T0N2H3</accession>
<organism evidence="1 2">
    <name type="scientific">Nonomuraea fuscirosea</name>
    <dbReference type="NCBI Taxonomy" id="1291556"/>
    <lineage>
        <taxon>Bacteria</taxon>
        <taxon>Bacillati</taxon>
        <taxon>Actinomycetota</taxon>
        <taxon>Actinomycetes</taxon>
        <taxon>Streptosporangiales</taxon>
        <taxon>Streptosporangiaceae</taxon>
        <taxon>Nonomuraea</taxon>
    </lineage>
</organism>
<keyword evidence="2" id="KW-1185">Reference proteome</keyword>
<sequence length="79" mass="8598">MSSSPNPATKTGRAAIARKARSHGYFHDTNNHTIGVNCPMCRERVEGSEPGHGEIVTSTLDALMDTHLLYDCTLEGLQK</sequence>
<dbReference type="EMBL" id="PVNG01000006">
    <property type="protein sequence ID" value="PRX66188.1"/>
    <property type="molecule type" value="Genomic_DNA"/>
</dbReference>
<protein>
    <submittedName>
        <fullName evidence="1">Uncharacterized protein</fullName>
    </submittedName>
</protein>
<comment type="caution">
    <text evidence="1">The sequence shown here is derived from an EMBL/GenBank/DDBJ whole genome shotgun (WGS) entry which is preliminary data.</text>
</comment>
<dbReference type="OrthoDB" id="9879123at2"/>
<dbReference type="Proteomes" id="UP000238312">
    <property type="component" value="Unassembled WGS sequence"/>
</dbReference>
<gene>
    <name evidence="1" type="ORF">B0I32_106324</name>
</gene>
<reference evidence="1 2" key="1">
    <citation type="submission" date="2018-03" db="EMBL/GenBank/DDBJ databases">
        <title>Genomic Encyclopedia of Type Strains, Phase III (KMG-III): the genomes of soil and plant-associated and newly described type strains.</title>
        <authorList>
            <person name="Whitman W."/>
        </authorList>
    </citation>
    <scope>NUCLEOTIDE SEQUENCE [LARGE SCALE GENOMIC DNA]</scope>
    <source>
        <strain evidence="1 2">CGMCC 4.7104</strain>
    </source>
</reference>